<evidence type="ECO:0000313" key="1">
    <source>
        <dbReference type="EMBL" id="POM57526.1"/>
    </source>
</evidence>
<keyword evidence="2" id="KW-1185">Reference proteome</keyword>
<reference evidence="1 2" key="1">
    <citation type="journal article" date="2017" name="Genome Biol. Evol.">
        <title>Phytophthora megakarya and P. palmivora, closely related causal agents of cacao black pod rot, underwent increases in genome sizes and gene numbers by different mechanisms.</title>
        <authorList>
            <person name="Ali S.S."/>
            <person name="Shao J."/>
            <person name="Lary D.J."/>
            <person name="Kronmiller B."/>
            <person name="Shen D."/>
            <person name="Strem M.D."/>
            <person name="Amoako-Attah I."/>
            <person name="Akrofi A.Y."/>
            <person name="Begoude B.A."/>
            <person name="Ten Hoopen G.M."/>
            <person name="Coulibaly K."/>
            <person name="Kebe B.I."/>
            <person name="Melnick R.L."/>
            <person name="Guiltinan M.J."/>
            <person name="Tyler B.M."/>
            <person name="Meinhardt L.W."/>
            <person name="Bailey B.A."/>
        </authorList>
    </citation>
    <scope>NUCLEOTIDE SEQUENCE [LARGE SCALE GENOMIC DNA]</scope>
    <source>
        <strain evidence="2">sbr112.9</strain>
    </source>
</reference>
<dbReference type="AlphaFoldDB" id="A0A2P4WW50"/>
<dbReference type="Proteomes" id="UP000237271">
    <property type="component" value="Unassembled WGS sequence"/>
</dbReference>
<evidence type="ECO:0000313" key="2">
    <source>
        <dbReference type="Proteomes" id="UP000237271"/>
    </source>
</evidence>
<organism evidence="1 2">
    <name type="scientific">Phytophthora palmivora</name>
    <dbReference type="NCBI Taxonomy" id="4796"/>
    <lineage>
        <taxon>Eukaryota</taxon>
        <taxon>Sar</taxon>
        <taxon>Stramenopiles</taxon>
        <taxon>Oomycota</taxon>
        <taxon>Peronosporomycetes</taxon>
        <taxon>Peronosporales</taxon>
        <taxon>Peronosporaceae</taxon>
        <taxon>Phytophthora</taxon>
    </lineage>
</organism>
<sequence length="188" mass="21721">MKGLGELHYLLNMEINRDLNRKTLYLSQRQYIQDLLEKFQMRYCPVKPTSQAKSVVLEKEETLTPEQIVTQPYDLQMLSKSLNTHWRVAQRVLKYYLKATSTYCIEYNGIALLNSSCTQTRASRMQMIKGSITDYVSILASQDCISLNNAESELVAASEDVQEEMWLRLLLKITVMCRQPNATAIIQQ</sequence>
<gene>
    <name evidence="1" type="ORF">PHPALM_37946</name>
</gene>
<dbReference type="OrthoDB" id="428194at2759"/>
<comment type="caution">
    <text evidence="1">The sequence shown here is derived from an EMBL/GenBank/DDBJ whole genome shotgun (WGS) entry which is preliminary data.</text>
</comment>
<name>A0A2P4WW50_9STRA</name>
<proteinExistence type="predicted"/>
<evidence type="ECO:0008006" key="3">
    <source>
        <dbReference type="Google" id="ProtNLM"/>
    </source>
</evidence>
<accession>A0A2P4WW50</accession>
<dbReference type="EMBL" id="NCKW01020664">
    <property type="protein sequence ID" value="POM57526.1"/>
    <property type="molecule type" value="Genomic_DNA"/>
</dbReference>
<protein>
    <recommendedName>
        <fullName evidence="3">Reverse transcriptase Ty1/copia-type domain-containing protein</fullName>
    </recommendedName>
</protein>